<keyword evidence="2" id="KW-1185">Reference proteome</keyword>
<dbReference type="EMBL" id="PDUD01000071">
    <property type="protein sequence ID" value="PHN00878.1"/>
    <property type="molecule type" value="Genomic_DNA"/>
</dbReference>
<dbReference type="SUPFAM" id="SSF101744">
    <property type="entry name" value="Rof/RNase P subunit-like"/>
    <property type="match status" value="1"/>
</dbReference>
<reference evidence="1 2" key="1">
    <citation type="submission" date="2017-10" db="EMBL/GenBank/DDBJ databases">
        <title>The draft genome sequence of Lewinella nigricans NBRC 102662.</title>
        <authorList>
            <person name="Wang K."/>
        </authorList>
    </citation>
    <scope>NUCLEOTIDE SEQUENCE [LARGE SCALE GENOMIC DNA]</scope>
    <source>
        <strain evidence="1 2">NBRC 102662</strain>
    </source>
</reference>
<name>A0A2D0MXL3_FLAN2</name>
<gene>
    <name evidence="1" type="ORF">CRP01_40020</name>
</gene>
<dbReference type="Gene3D" id="2.30.30.400">
    <property type="entry name" value="Rof-like"/>
    <property type="match status" value="1"/>
</dbReference>
<comment type="caution">
    <text evidence="1">The sequence shown here is derived from an EMBL/GenBank/DDBJ whole genome shotgun (WGS) entry which is preliminary data.</text>
</comment>
<evidence type="ECO:0000313" key="1">
    <source>
        <dbReference type="EMBL" id="PHN00878.1"/>
    </source>
</evidence>
<evidence type="ECO:0000313" key="2">
    <source>
        <dbReference type="Proteomes" id="UP000223913"/>
    </source>
</evidence>
<accession>A0A2D0MXL3</accession>
<proteinExistence type="predicted"/>
<organism evidence="1 2">
    <name type="scientific">Flavilitoribacter nigricans (strain ATCC 23147 / DSM 23189 / NBRC 102662 / NCIMB 1420 / SS-2)</name>
    <name type="common">Lewinella nigricans</name>
    <dbReference type="NCBI Taxonomy" id="1122177"/>
    <lineage>
        <taxon>Bacteria</taxon>
        <taxon>Pseudomonadati</taxon>
        <taxon>Bacteroidota</taxon>
        <taxon>Saprospiria</taxon>
        <taxon>Saprospirales</taxon>
        <taxon>Lewinellaceae</taxon>
        <taxon>Flavilitoribacter</taxon>
    </lineage>
</organism>
<dbReference type="InterPro" id="IPR038626">
    <property type="entry name" value="Rof-like_sf"/>
</dbReference>
<sequence>MLEISGSCNYERRTGVLLIPAAGPDYLIIKPNNIMSSRSYVPISCSFYDELEALATLRKPAVIKYNETDAVTKTAEGKIKDFFIREGAEYLLMDTGLEIRLDYIISVNGKIMGNYC</sequence>
<protein>
    <submittedName>
        <fullName evidence="1">Uncharacterized protein</fullName>
    </submittedName>
</protein>
<dbReference type="Proteomes" id="UP000223913">
    <property type="component" value="Unassembled WGS sequence"/>
</dbReference>
<dbReference type="InterPro" id="IPR023534">
    <property type="entry name" value="Rof/RNase_P-like"/>
</dbReference>
<dbReference type="AlphaFoldDB" id="A0A2D0MXL3"/>